<dbReference type="Gene3D" id="3.90.1200.10">
    <property type="match status" value="2"/>
</dbReference>
<feature type="compositionally biased region" description="Basic and acidic residues" evidence="1">
    <location>
        <begin position="11"/>
        <end position="21"/>
    </location>
</feature>
<dbReference type="InterPro" id="IPR015897">
    <property type="entry name" value="CHK_kinase-like"/>
</dbReference>
<dbReference type="AlphaFoldDB" id="A0A6P8XP80"/>
<accession>A0A6P8XP80</accession>
<keyword evidence="3" id="KW-1185">Reference proteome</keyword>
<dbReference type="PANTHER" id="PTHR11012">
    <property type="entry name" value="PROTEIN KINASE-LIKE DOMAIN-CONTAINING"/>
    <property type="match status" value="1"/>
</dbReference>
<dbReference type="Proteomes" id="UP000515160">
    <property type="component" value="Chromosome 2R"/>
</dbReference>
<organism evidence="3 4">
    <name type="scientific">Drosophila albomicans</name>
    <name type="common">Fruit fly</name>
    <dbReference type="NCBI Taxonomy" id="7291"/>
    <lineage>
        <taxon>Eukaryota</taxon>
        <taxon>Metazoa</taxon>
        <taxon>Ecdysozoa</taxon>
        <taxon>Arthropoda</taxon>
        <taxon>Hexapoda</taxon>
        <taxon>Insecta</taxon>
        <taxon>Pterygota</taxon>
        <taxon>Neoptera</taxon>
        <taxon>Endopterygota</taxon>
        <taxon>Diptera</taxon>
        <taxon>Brachycera</taxon>
        <taxon>Muscomorpha</taxon>
        <taxon>Ephydroidea</taxon>
        <taxon>Drosophilidae</taxon>
        <taxon>Drosophila</taxon>
    </lineage>
</organism>
<reference evidence="4" key="1">
    <citation type="submission" date="2025-08" db="UniProtKB">
        <authorList>
            <consortium name="RefSeq"/>
        </authorList>
    </citation>
    <scope>IDENTIFICATION</scope>
    <source>
        <strain evidence="4">15112-1751.03</strain>
        <tissue evidence="4">Whole Adult</tissue>
    </source>
</reference>
<dbReference type="GeneID" id="117574968"/>
<dbReference type="SUPFAM" id="SSF56112">
    <property type="entry name" value="Protein kinase-like (PK-like)"/>
    <property type="match status" value="2"/>
</dbReference>
<feature type="domain" description="CHK kinase-like" evidence="2">
    <location>
        <begin position="192"/>
        <end position="386"/>
    </location>
</feature>
<sequence>MGAFNSKSKHKYDVASEEPKAQKRSITAKSNDSQAQSKIVTPDSSPAAAPAAPVPEFDIKLVPTWIKESHFVEILRETVPSFEKIKSFHIKPALNPGENYATLMLRVSFDVELSDKSSKSVSYMMKVPHESPEMEQMLAVSNFFVVENEAYIDLLPKLEELYKEKGLDIRFAPRAYQFKESVKEEPRLANTVLMYDLGQEGYKNVNRLECLNFEQTKVVLKKMAQYHAAGAHYKNLYGISERLMYGMFGKNIEVALAMLEAMMVPTQKRFLSNLKNFKDCQKYHEKMEAYFGKIKDLFKSIGNHDPNEFNVINHGDSWVNNLLFKIAPNGDLSEMLFVDFQNPHYGHPFGDLLYFIMTSVHIDYKLKHFDYFIKYYHDQLIEHLELLEYTERKPKLWELHMQLSKHASWAITAVYMVLPVVLLDPTESATFENFFADTESGSDFKNLMYSNKRYQHYIEQILPWLDNRGLLETYEELPGLTPAAIATESPNQVEINVDPEAPDWVSIDFFKTLLKTEITDYKDIQSFLVRKATEAGDNYSSIMLSVDIDYLKVSGGKSSISFMLKVPPAGAASKAILDLMLTFKKEIAMYYDVIPQLEQLYQQAGEPVVFGPKSYTFQNSPKDDHILLENLRPAGYKNADRLKGLNESETKHVLAKLAKLHAASAQWYVTKGKYADCLDKALHNENTRPIFESEQNKSFMGLAAEAIQKFQGSELYGKKVVNVLDNLFTLISKAEEYDEKQFNVMNHGDCWTNNVMFSYNSQGQIIDTLLIDFQRSNFNTPAQDLYYFLLSSPNFDIKLEKFDYFIRFYHDELKRNLELLKYPRHIPTLRELHIMLLNDSIWAVTTTSTVMSAVLLEPTNNASIETMLGNDEEGKNFKRKLFNNDRYRKHSEAIYPFLNHRGLLDFV</sequence>
<protein>
    <submittedName>
        <fullName evidence="4">Uncharacterized protein LOC117574968</fullName>
    </submittedName>
</protein>
<dbReference type="RefSeq" id="XP_034114923.1">
    <property type="nucleotide sequence ID" value="XM_034259032.2"/>
</dbReference>
<dbReference type="InterPro" id="IPR011009">
    <property type="entry name" value="Kinase-like_dom_sf"/>
</dbReference>
<evidence type="ECO:0000313" key="3">
    <source>
        <dbReference type="Proteomes" id="UP000515160"/>
    </source>
</evidence>
<evidence type="ECO:0000313" key="4">
    <source>
        <dbReference type="RefSeq" id="XP_034114923.1"/>
    </source>
</evidence>
<feature type="compositionally biased region" description="Polar residues" evidence="1">
    <location>
        <begin position="24"/>
        <end position="44"/>
    </location>
</feature>
<proteinExistence type="predicted"/>
<dbReference type="PANTHER" id="PTHR11012:SF6">
    <property type="entry name" value="CHK DOMAIN OV1-RELATED"/>
    <property type="match status" value="1"/>
</dbReference>
<dbReference type="Pfam" id="PF02958">
    <property type="entry name" value="EcKL"/>
    <property type="match status" value="2"/>
</dbReference>
<feature type="domain" description="CHK kinase-like" evidence="2">
    <location>
        <begin position="626"/>
        <end position="819"/>
    </location>
</feature>
<gene>
    <name evidence="4" type="primary">LOC117574968</name>
</gene>
<dbReference type="SMART" id="SM00587">
    <property type="entry name" value="CHK"/>
    <property type="match status" value="2"/>
</dbReference>
<feature type="region of interest" description="Disordered" evidence="1">
    <location>
        <begin position="1"/>
        <end position="51"/>
    </location>
</feature>
<dbReference type="OrthoDB" id="191037at2759"/>
<evidence type="ECO:0000256" key="1">
    <source>
        <dbReference type="SAM" id="MobiDB-lite"/>
    </source>
</evidence>
<name>A0A6P8XP80_DROAB</name>
<evidence type="ECO:0000259" key="2">
    <source>
        <dbReference type="SMART" id="SM00587"/>
    </source>
</evidence>
<dbReference type="InterPro" id="IPR004119">
    <property type="entry name" value="EcKL"/>
</dbReference>